<dbReference type="RefSeq" id="WP_007894437.1">
    <property type="nucleotide sequence ID" value="NZ_CABMLV010000001.1"/>
</dbReference>
<evidence type="ECO:0000313" key="4">
    <source>
        <dbReference type="Proteomes" id="UP000548673"/>
    </source>
</evidence>
<organism evidence="3 4">
    <name type="scientific">Cronobacter sakazakii</name>
    <name type="common">Enterobacter sakazakii</name>
    <dbReference type="NCBI Taxonomy" id="28141"/>
    <lineage>
        <taxon>Bacteria</taxon>
        <taxon>Pseudomonadati</taxon>
        <taxon>Pseudomonadota</taxon>
        <taxon>Gammaproteobacteria</taxon>
        <taxon>Enterobacterales</taxon>
        <taxon>Enterobacteriaceae</taxon>
        <taxon>Cronobacter</taxon>
    </lineage>
</organism>
<dbReference type="NCBIfam" id="NF007800">
    <property type="entry name" value="PRK10506.1"/>
    <property type="match status" value="1"/>
</dbReference>
<dbReference type="SUPFAM" id="SSF54523">
    <property type="entry name" value="Pili subunits"/>
    <property type="match status" value="1"/>
</dbReference>
<accession>A0A2S9UBX5</accession>
<dbReference type="GeneID" id="56733432"/>
<dbReference type="NCBIfam" id="TIGR02532">
    <property type="entry name" value="IV_pilin_GFxxxE"/>
    <property type="match status" value="1"/>
</dbReference>
<evidence type="ECO:0000313" key="3">
    <source>
        <dbReference type="EMBL" id="NYV41456.1"/>
    </source>
</evidence>
<comment type="caution">
    <text evidence="3">The sequence shown here is derived from an EMBL/GenBank/DDBJ whole genome shotgun (WGS) entry which is preliminary data.</text>
</comment>
<keyword evidence="2" id="KW-0812">Transmembrane</keyword>
<dbReference type="EMBL" id="JABTXY010000012">
    <property type="protein sequence ID" value="NYV41456.1"/>
    <property type="molecule type" value="Genomic_DNA"/>
</dbReference>
<gene>
    <name evidence="3" type="ORF">HRR37_03400</name>
</gene>
<name>A0A2S9UBX5_CROSK</name>
<dbReference type="OMA" id="TAWPGHI"/>
<dbReference type="KEGG" id="csj:CSK29544_01740"/>
<dbReference type="AlphaFoldDB" id="A0A2S9UBX5"/>
<evidence type="ECO:0000256" key="1">
    <source>
        <dbReference type="ARBA" id="ARBA00004167"/>
    </source>
</evidence>
<dbReference type="STRING" id="28141.CSK29544_01740"/>
<comment type="subcellular location">
    <subcellularLocation>
        <location evidence="1">Membrane</location>
        <topology evidence="1">Single-pass membrane protein</topology>
    </subcellularLocation>
</comment>
<protein>
    <submittedName>
        <fullName evidence="3">Prepilin peptidase-dependent protein</fullName>
    </submittedName>
</protein>
<dbReference type="PROSITE" id="PS00409">
    <property type="entry name" value="PROKAR_NTER_METHYL"/>
    <property type="match status" value="1"/>
</dbReference>
<feature type="transmembrane region" description="Helical" evidence="2">
    <location>
        <begin position="7"/>
        <end position="31"/>
    </location>
</feature>
<evidence type="ECO:0000256" key="2">
    <source>
        <dbReference type="SAM" id="Phobius"/>
    </source>
</evidence>
<dbReference type="InterPro" id="IPR045584">
    <property type="entry name" value="Pilin-like"/>
</dbReference>
<keyword evidence="2" id="KW-1133">Transmembrane helix</keyword>
<dbReference type="Pfam" id="PF07963">
    <property type="entry name" value="N_methyl"/>
    <property type="match status" value="1"/>
</dbReference>
<dbReference type="InterPro" id="IPR012902">
    <property type="entry name" value="N_methyl_site"/>
</dbReference>
<dbReference type="Proteomes" id="UP000548673">
    <property type="component" value="Unassembled WGS sequence"/>
</dbReference>
<reference evidence="3 4" key="1">
    <citation type="submission" date="2020-05" db="EMBL/GenBank/DDBJ databases">
        <title>The draft genome of Cronobacter sakazakii strain 145005.</title>
        <authorList>
            <person name="Yang J."/>
            <person name="Liu L."/>
            <person name="Feng Y."/>
            <person name="Zong Z."/>
        </authorList>
    </citation>
    <scope>NUCLEOTIDE SEQUENCE [LARGE SCALE GENOMIC DNA]</scope>
    <source>
        <strain evidence="3 4">145005</strain>
    </source>
</reference>
<sequence length="157" mass="18070">MNRKQQGYSLIEVMVVLVIIISMSAAGVYGWQRWQNQQRLWQTAQQTRDFLEALREEANWRNVDYKLWVNRGSQGWCLGTQTSSEQTCRKGAKDQFSPPWPEVEIAEMTPGLAFFGLRNTAWPGHIILRSPVGEWRIIISVWGRIRLCEPGEGTSCV</sequence>
<keyword evidence="2" id="KW-0472">Membrane</keyword>
<dbReference type="GO" id="GO:0016020">
    <property type="term" value="C:membrane"/>
    <property type="evidence" value="ECO:0007669"/>
    <property type="project" value="UniProtKB-SubCell"/>
</dbReference>
<proteinExistence type="predicted"/>